<protein>
    <submittedName>
        <fullName evidence="3">Uncharacterized protein</fullName>
    </submittedName>
</protein>
<accession>A0ABQ9HU85</accession>
<feature type="chain" id="PRO_5046269256" evidence="2">
    <location>
        <begin position="24"/>
        <end position="208"/>
    </location>
</feature>
<reference evidence="3 4" key="1">
    <citation type="submission" date="2023-02" db="EMBL/GenBank/DDBJ databases">
        <title>LHISI_Scaffold_Assembly.</title>
        <authorList>
            <person name="Stuart O.P."/>
            <person name="Cleave R."/>
            <person name="Magrath M.J.L."/>
            <person name="Mikheyev A.S."/>
        </authorList>
    </citation>
    <scope>NUCLEOTIDE SEQUENCE [LARGE SCALE GENOMIC DNA]</scope>
    <source>
        <strain evidence="3">Daus_M_001</strain>
        <tissue evidence="3">Leg muscle</tissue>
    </source>
</reference>
<feature type="compositionally biased region" description="Basic and acidic residues" evidence="1">
    <location>
        <begin position="90"/>
        <end position="104"/>
    </location>
</feature>
<evidence type="ECO:0000256" key="2">
    <source>
        <dbReference type="SAM" id="SignalP"/>
    </source>
</evidence>
<feature type="region of interest" description="Disordered" evidence="1">
    <location>
        <begin position="133"/>
        <end position="183"/>
    </location>
</feature>
<proteinExistence type="predicted"/>
<evidence type="ECO:0000313" key="3">
    <source>
        <dbReference type="EMBL" id="KAJ8887649.1"/>
    </source>
</evidence>
<feature type="non-terminal residue" evidence="3">
    <location>
        <position position="208"/>
    </location>
</feature>
<feature type="signal peptide" evidence="2">
    <location>
        <begin position="1"/>
        <end position="23"/>
    </location>
</feature>
<feature type="compositionally biased region" description="Basic and acidic residues" evidence="1">
    <location>
        <begin position="133"/>
        <end position="149"/>
    </location>
</feature>
<dbReference type="Proteomes" id="UP001159363">
    <property type="component" value="Chromosome X"/>
</dbReference>
<comment type="caution">
    <text evidence="3">The sequence shown here is derived from an EMBL/GenBank/DDBJ whole genome shotgun (WGS) entry which is preliminary data.</text>
</comment>
<gene>
    <name evidence="3" type="ORF">PR048_013867</name>
</gene>
<keyword evidence="2" id="KW-0732">Signal</keyword>
<keyword evidence="4" id="KW-1185">Reference proteome</keyword>
<organism evidence="3 4">
    <name type="scientific">Dryococelus australis</name>
    <dbReference type="NCBI Taxonomy" id="614101"/>
    <lineage>
        <taxon>Eukaryota</taxon>
        <taxon>Metazoa</taxon>
        <taxon>Ecdysozoa</taxon>
        <taxon>Arthropoda</taxon>
        <taxon>Hexapoda</taxon>
        <taxon>Insecta</taxon>
        <taxon>Pterygota</taxon>
        <taxon>Neoptera</taxon>
        <taxon>Polyneoptera</taxon>
        <taxon>Phasmatodea</taxon>
        <taxon>Verophasmatodea</taxon>
        <taxon>Anareolatae</taxon>
        <taxon>Phasmatidae</taxon>
        <taxon>Eurycanthinae</taxon>
        <taxon>Dryococelus</taxon>
    </lineage>
</organism>
<feature type="compositionally biased region" description="Polar residues" evidence="1">
    <location>
        <begin position="169"/>
        <end position="183"/>
    </location>
</feature>
<name>A0ABQ9HU85_9NEOP</name>
<evidence type="ECO:0000256" key="1">
    <source>
        <dbReference type="SAM" id="MobiDB-lite"/>
    </source>
</evidence>
<sequence length="208" mass="22833">MQSPIICMLLQTLLTILTHQASIENCGQPTAGGNLIQALPSTSKIDTIQPSSSANDTIQPSTSPLTSVIDRIKPSTSVIDTGQPSMPEDNGSKSKVKDSRKRENTLNLTSTPYKSGLEAELVKPKQHKCRKLFQDEQKGHDKNTEDPKKKAAGKQTATKCTKEKDQEEWSFSNFEVSSPSADEDTTTSLFCNELFMHSRSGKGWIQCS</sequence>
<evidence type="ECO:0000313" key="4">
    <source>
        <dbReference type="Proteomes" id="UP001159363"/>
    </source>
</evidence>
<feature type="region of interest" description="Disordered" evidence="1">
    <location>
        <begin position="76"/>
        <end position="113"/>
    </location>
</feature>
<dbReference type="EMBL" id="JARBHB010000004">
    <property type="protein sequence ID" value="KAJ8887649.1"/>
    <property type="molecule type" value="Genomic_DNA"/>
</dbReference>